<evidence type="ECO:0000256" key="3">
    <source>
        <dbReference type="ARBA" id="ARBA00022898"/>
    </source>
</evidence>
<evidence type="ECO:0000256" key="5">
    <source>
        <dbReference type="PIRSR" id="PIRSR000524-50"/>
    </source>
</evidence>
<dbReference type="InterPro" id="IPR015422">
    <property type="entry name" value="PyrdxlP-dep_Trfase_small"/>
</dbReference>
<proteinExistence type="inferred from homology"/>
<dbReference type="GO" id="GO:0019265">
    <property type="term" value="P:glycine biosynthetic process, by transamination of glyoxylate"/>
    <property type="evidence" value="ECO:0007669"/>
    <property type="project" value="TreeGrafter"/>
</dbReference>
<evidence type="ECO:0000256" key="2">
    <source>
        <dbReference type="ARBA" id="ARBA00009236"/>
    </source>
</evidence>
<evidence type="ECO:0000313" key="9">
    <source>
        <dbReference type="EMBL" id="RCK78590.1"/>
    </source>
</evidence>
<sequence length="384" mass="41997">MNHDVLLMTPGPVALDSEILLAGAQPLKHHRTNDFAPLYADCVARLKRLFKTKHHLFLTHSSGTGGMETAIANLFHPGEKVLTVETGAFGERFTQIARAFRLQAIPLKYPWGHGAKVADIERMLDQHPDIKGVTVTFNETSTGVHNHLEPIGKLLHKRDVLFITDGVSGIGALPFDMDDWHVDCAISASQKGFLTPPGVGMVALSEKAWAKVQRVECHGFYFDLKHYKKNQDLPIPSYPWTPAISVMFSLHKALERIEAIGIDQVCAHYAKLANGLRAALAALDLTIFTQPDVRSNVLTVVNAPAGIHPSKIVQEIRDRYGVLIAGGQGEITDKVFRITTIGTIGEKEIIATVGLLELALQKLGYLKEVGKGVTAVLQSFATAR</sequence>
<dbReference type="SUPFAM" id="SSF53383">
    <property type="entry name" value="PLP-dependent transferases"/>
    <property type="match status" value="1"/>
</dbReference>
<dbReference type="PIRSF" id="PIRSF000524">
    <property type="entry name" value="SPT"/>
    <property type="match status" value="1"/>
</dbReference>
<keyword evidence="9" id="KW-0808">Transferase</keyword>
<dbReference type="PANTHER" id="PTHR21152">
    <property type="entry name" value="AMINOTRANSFERASE CLASS V"/>
    <property type="match status" value="1"/>
</dbReference>
<name>A0A367ZKL8_9BACT</name>
<keyword evidence="9" id="KW-0032">Aminotransferase</keyword>
<dbReference type="AlphaFoldDB" id="A0A367ZKL8"/>
<dbReference type="GO" id="GO:0004760">
    <property type="term" value="F:L-serine-pyruvate transaminase activity"/>
    <property type="evidence" value="ECO:0007669"/>
    <property type="project" value="TreeGrafter"/>
</dbReference>
<dbReference type="PROSITE" id="PS00595">
    <property type="entry name" value="AA_TRANSFER_CLASS_5"/>
    <property type="match status" value="1"/>
</dbReference>
<feature type="domain" description="Aminotransferase class V" evidence="8">
    <location>
        <begin position="29"/>
        <end position="328"/>
    </location>
</feature>
<comment type="caution">
    <text evidence="9">The sequence shown here is derived from an EMBL/GenBank/DDBJ whole genome shotgun (WGS) entry which is preliminary data.</text>
</comment>
<dbReference type="Gene3D" id="3.90.1150.10">
    <property type="entry name" value="Aspartate Aminotransferase, domain 1"/>
    <property type="match status" value="1"/>
</dbReference>
<gene>
    <name evidence="9" type="ORF">OZSIB_1312</name>
</gene>
<dbReference type="InterPro" id="IPR024169">
    <property type="entry name" value="SP_NH2Trfase/AEP_transaminase"/>
</dbReference>
<keyword evidence="3 5" id="KW-0663">Pyridoxal phosphate</keyword>
<dbReference type="Proteomes" id="UP000252355">
    <property type="component" value="Unassembled WGS sequence"/>
</dbReference>
<organism evidence="9 10">
    <name type="scientific">Candidatus Ozemobacter sibiricus</name>
    <dbReference type="NCBI Taxonomy" id="2268124"/>
    <lineage>
        <taxon>Bacteria</taxon>
        <taxon>Candidatus Ozemobacteria</taxon>
        <taxon>Candidatus Ozemobacterales</taxon>
        <taxon>Candidatus Ozemobacteraceae</taxon>
        <taxon>Candidatus Ozemobacter</taxon>
    </lineage>
</organism>
<dbReference type="Gene3D" id="3.40.640.10">
    <property type="entry name" value="Type I PLP-dependent aspartate aminotransferase-like (Major domain)"/>
    <property type="match status" value="1"/>
</dbReference>
<feature type="binding site" evidence="4">
    <location>
        <position position="337"/>
    </location>
    <ligand>
        <name>substrate</name>
    </ligand>
</feature>
<protein>
    <submittedName>
        <fullName evidence="9">Serine--glyoxylate aminotransferase</fullName>
    </submittedName>
</protein>
<evidence type="ECO:0000313" key="10">
    <source>
        <dbReference type="Proteomes" id="UP000252355"/>
    </source>
</evidence>
<dbReference type="PANTHER" id="PTHR21152:SF40">
    <property type="entry name" value="ALANINE--GLYOXYLATE AMINOTRANSFERASE"/>
    <property type="match status" value="1"/>
</dbReference>
<reference evidence="9 10" key="1">
    <citation type="submission" date="2018-05" db="EMBL/GenBank/DDBJ databases">
        <title>A metagenomic window into the 2 km-deep terrestrial subsurface aquifer revealed taxonomically and functionally diverse microbial community comprising novel uncultured bacterial lineages.</title>
        <authorList>
            <person name="Kadnikov V.V."/>
            <person name="Mardanov A.V."/>
            <person name="Beletsky A.V."/>
            <person name="Banks D."/>
            <person name="Pimenov N.V."/>
            <person name="Frank Y.A."/>
            <person name="Karnachuk O.V."/>
            <person name="Ravin N.V."/>
        </authorList>
    </citation>
    <scope>NUCLEOTIDE SEQUENCE [LARGE SCALE GENOMIC DNA]</scope>
    <source>
        <strain evidence="9">BY5</strain>
    </source>
</reference>
<dbReference type="EMBL" id="QOQW01000021">
    <property type="protein sequence ID" value="RCK78590.1"/>
    <property type="molecule type" value="Genomic_DNA"/>
</dbReference>
<dbReference type="InterPro" id="IPR015421">
    <property type="entry name" value="PyrdxlP-dep_Trfase_major"/>
</dbReference>
<dbReference type="Pfam" id="PF00266">
    <property type="entry name" value="Aminotran_5"/>
    <property type="match status" value="1"/>
</dbReference>
<evidence type="ECO:0000256" key="7">
    <source>
        <dbReference type="RuleBase" id="RU004504"/>
    </source>
</evidence>
<comment type="similarity">
    <text evidence="2 6">Belongs to the class-V pyridoxal-phosphate-dependent aminotransferase family.</text>
</comment>
<evidence type="ECO:0000256" key="4">
    <source>
        <dbReference type="PIRSR" id="PIRSR000524-1"/>
    </source>
</evidence>
<accession>A0A367ZKL8</accession>
<dbReference type="InterPro" id="IPR015424">
    <property type="entry name" value="PyrdxlP-dep_Trfase"/>
</dbReference>
<dbReference type="InterPro" id="IPR000192">
    <property type="entry name" value="Aminotrans_V_dom"/>
</dbReference>
<dbReference type="InterPro" id="IPR020578">
    <property type="entry name" value="Aminotrans_V_PyrdxlP_BS"/>
</dbReference>
<evidence type="ECO:0000259" key="8">
    <source>
        <dbReference type="Pfam" id="PF00266"/>
    </source>
</evidence>
<feature type="modified residue" description="N6-(pyridoxal phosphate)lysine" evidence="5">
    <location>
        <position position="191"/>
    </location>
</feature>
<evidence type="ECO:0000256" key="6">
    <source>
        <dbReference type="RuleBase" id="RU004075"/>
    </source>
</evidence>
<comment type="cofactor">
    <cofactor evidence="1 5 7">
        <name>pyridoxal 5'-phosphate</name>
        <dbReference type="ChEBI" id="CHEBI:597326"/>
    </cofactor>
</comment>
<dbReference type="GO" id="GO:0008453">
    <property type="term" value="F:alanine-glyoxylate transaminase activity"/>
    <property type="evidence" value="ECO:0007669"/>
    <property type="project" value="TreeGrafter"/>
</dbReference>
<evidence type="ECO:0000256" key="1">
    <source>
        <dbReference type="ARBA" id="ARBA00001933"/>
    </source>
</evidence>